<keyword evidence="9 12" id="KW-0811">Translocation</keyword>
<evidence type="ECO:0000256" key="4">
    <source>
        <dbReference type="ARBA" id="ARBA00022692"/>
    </source>
</evidence>
<sequence>MQTTLFLQSLRSLRCSTTLNASASSITNPALRSSSHFSVTISGRTAGFRFKSTKAAAKSASTPKPVPSAASGSSSAASASELGAANAAKKSAQETLSWPQYLTIRRSKRRWQNLAAFPSSILGLLGGAAYFGGLDTDPLKPIFGVDPFMFYGFCTVACMGGGYLIGPTLGAFIWRRLPSTRKYGSVIDKKDKEFYERIAKNRVDVTLQSPTSPVPDYYGEKIGSLHEYRKWLRDQNKYRRKVVFEESA</sequence>
<evidence type="ECO:0000256" key="11">
    <source>
        <dbReference type="ARBA" id="ARBA00023136"/>
    </source>
</evidence>
<evidence type="ECO:0000256" key="7">
    <source>
        <dbReference type="ARBA" id="ARBA00022946"/>
    </source>
</evidence>
<keyword evidence="6 12" id="KW-0653">Protein transport</keyword>
<evidence type="ECO:0000256" key="12">
    <source>
        <dbReference type="RuleBase" id="RU367146"/>
    </source>
</evidence>
<proteinExistence type="inferred from homology"/>
<keyword evidence="5 12" id="KW-0999">Mitochondrion inner membrane</keyword>
<evidence type="ECO:0000256" key="6">
    <source>
        <dbReference type="ARBA" id="ARBA00022927"/>
    </source>
</evidence>
<keyword evidence="8 12" id="KW-1133">Transmembrane helix</keyword>
<feature type="transmembrane region" description="Helical" evidence="12">
    <location>
        <begin position="114"/>
        <end position="133"/>
    </location>
</feature>
<evidence type="ECO:0000256" key="3">
    <source>
        <dbReference type="ARBA" id="ARBA00022448"/>
    </source>
</evidence>
<protein>
    <recommendedName>
        <fullName evidence="12">Presequence translocated-associated motor subunit PAM17</fullName>
    </recommendedName>
</protein>
<comment type="function">
    <text evidence="12">Component of the PAM complex, a complex required for the translocation of transit peptide-containing proteins from the inner membrane into the mitochondrial matrix in an ATP-dependent manner.</text>
</comment>
<keyword evidence="4 12" id="KW-0812">Transmembrane</keyword>
<dbReference type="Proteomes" id="UP000053593">
    <property type="component" value="Unassembled WGS sequence"/>
</dbReference>
<keyword evidence="11 12" id="KW-0472">Membrane</keyword>
<evidence type="ECO:0000313" key="14">
    <source>
        <dbReference type="Proteomes" id="UP000053593"/>
    </source>
</evidence>
<keyword evidence="10 12" id="KW-0496">Mitochondrion</keyword>
<evidence type="ECO:0000256" key="2">
    <source>
        <dbReference type="ARBA" id="ARBA00006837"/>
    </source>
</evidence>
<evidence type="ECO:0000256" key="10">
    <source>
        <dbReference type="ARBA" id="ARBA00023128"/>
    </source>
</evidence>
<comment type="subunit">
    <text evidence="12">Component of the PAM complex.</text>
</comment>
<accession>A0A0D0D173</accession>
<dbReference type="AlphaFoldDB" id="A0A0D0D173"/>
<dbReference type="PANTHER" id="PTHR28021:SF1">
    <property type="entry name" value="PRESEQUENCE TRANSLOCATED-ASSOCIATED MOTOR SUBUNIT PAM17, MITOCHONDRIAL"/>
    <property type="match status" value="1"/>
</dbReference>
<dbReference type="HOGENOM" id="CLU_068297_2_0_1"/>
<keyword evidence="7" id="KW-0809">Transit peptide</keyword>
<dbReference type="GO" id="GO:0030150">
    <property type="term" value="P:protein import into mitochondrial matrix"/>
    <property type="evidence" value="ECO:0007669"/>
    <property type="project" value="UniProtKB-UniRule"/>
</dbReference>
<evidence type="ECO:0000256" key="9">
    <source>
        <dbReference type="ARBA" id="ARBA00023010"/>
    </source>
</evidence>
<reference evidence="13 14" key="1">
    <citation type="submission" date="2014-04" db="EMBL/GenBank/DDBJ databases">
        <title>Evolutionary Origins and Diversification of the Mycorrhizal Mutualists.</title>
        <authorList>
            <consortium name="DOE Joint Genome Institute"/>
            <consortium name="Mycorrhizal Genomics Consortium"/>
            <person name="Kohler A."/>
            <person name="Kuo A."/>
            <person name="Nagy L.G."/>
            <person name="Floudas D."/>
            <person name="Copeland A."/>
            <person name="Barry K.W."/>
            <person name="Cichocki N."/>
            <person name="Veneault-Fourrey C."/>
            <person name="LaButti K."/>
            <person name="Lindquist E.A."/>
            <person name="Lipzen A."/>
            <person name="Lundell T."/>
            <person name="Morin E."/>
            <person name="Murat C."/>
            <person name="Riley R."/>
            <person name="Ohm R."/>
            <person name="Sun H."/>
            <person name="Tunlid A."/>
            <person name="Henrissat B."/>
            <person name="Grigoriev I.V."/>
            <person name="Hibbett D.S."/>
            <person name="Martin F."/>
        </authorList>
    </citation>
    <scope>NUCLEOTIDE SEQUENCE [LARGE SCALE GENOMIC DNA]</scope>
    <source>
        <strain evidence="13 14">FD-317 M1</strain>
    </source>
</reference>
<evidence type="ECO:0000256" key="5">
    <source>
        <dbReference type="ARBA" id="ARBA00022792"/>
    </source>
</evidence>
<feature type="transmembrane region" description="Helical" evidence="12">
    <location>
        <begin position="148"/>
        <end position="174"/>
    </location>
</feature>
<comment type="subcellular location">
    <subcellularLocation>
        <location evidence="1 12">Mitochondrion inner membrane</location>
        <topology evidence="1 12">Multi-pass membrane protein</topology>
    </subcellularLocation>
</comment>
<dbReference type="EMBL" id="KN834766">
    <property type="protein sequence ID" value="KIK62838.1"/>
    <property type="molecule type" value="Genomic_DNA"/>
</dbReference>
<evidence type="ECO:0000313" key="13">
    <source>
        <dbReference type="EMBL" id="KIK62838.1"/>
    </source>
</evidence>
<evidence type="ECO:0000256" key="1">
    <source>
        <dbReference type="ARBA" id="ARBA00004448"/>
    </source>
</evidence>
<organism evidence="13 14">
    <name type="scientific">Collybiopsis luxurians FD-317 M1</name>
    <dbReference type="NCBI Taxonomy" id="944289"/>
    <lineage>
        <taxon>Eukaryota</taxon>
        <taxon>Fungi</taxon>
        <taxon>Dikarya</taxon>
        <taxon>Basidiomycota</taxon>
        <taxon>Agaricomycotina</taxon>
        <taxon>Agaricomycetes</taxon>
        <taxon>Agaricomycetidae</taxon>
        <taxon>Agaricales</taxon>
        <taxon>Marasmiineae</taxon>
        <taxon>Omphalotaceae</taxon>
        <taxon>Collybiopsis</taxon>
        <taxon>Collybiopsis luxurians</taxon>
    </lineage>
</organism>
<dbReference type="OrthoDB" id="5970083at2759"/>
<dbReference type="PANTHER" id="PTHR28021">
    <property type="entry name" value="PRESEQUENCE TRANSLOCATED-ASSOCIATED MOTOR SUBUNIT PAM17, MITOCHONDRIAL"/>
    <property type="match status" value="1"/>
</dbReference>
<keyword evidence="14" id="KW-1185">Reference proteome</keyword>
<evidence type="ECO:0000256" key="8">
    <source>
        <dbReference type="ARBA" id="ARBA00022989"/>
    </source>
</evidence>
<dbReference type="GO" id="GO:0001405">
    <property type="term" value="C:PAM complex, Tim23 associated import motor"/>
    <property type="evidence" value="ECO:0007669"/>
    <property type="project" value="UniProtKB-UniRule"/>
</dbReference>
<dbReference type="Pfam" id="PF08566">
    <property type="entry name" value="Pam17"/>
    <property type="match status" value="1"/>
</dbReference>
<comment type="similarity">
    <text evidence="2 12">Belongs to the PAM17 family.</text>
</comment>
<name>A0A0D0D173_9AGAR</name>
<dbReference type="InterPro" id="IPR013875">
    <property type="entry name" value="Pam17"/>
</dbReference>
<gene>
    <name evidence="13" type="ORF">GYMLUDRAFT_41714</name>
</gene>
<keyword evidence="3 12" id="KW-0813">Transport</keyword>